<dbReference type="CDD" id="cd07821">
    <property type="entry name" value="PYR_PYL_RCAR_like"/>
    <property type="match status" value="1"/>
</dbReference>
<dbReference type="Pfam" id="PF10604">
    <property type="entry name" value="Polyketide_cyc2"/>
    <property type="match status" value="1"/>
</dbReference>
<dbReference type="InterPro" id="IPR019587">
    <property type="entry name" value="Polyketide_cyclase/dehydratase"/>
</dbReference>
<reference evidence="1 2" key="1">
    <citation type="submission" date="2019-02" db="EMBL/GenBank/DDBJ databases">
        <title>Sequencing the genomes of 1000 actinobacteria strains.</title>
        <authorList>
            <person name="Klenk H.-P."/>
        </authorList>
    </citation>
    <scope>NUCLEOTIDE SEQUENCE [LARGE SCALE GENOMIC DNA]</scope>
    <source>
        <strain evidence="1 2">DSM 45779</strain>
    </source>
</reference>
<dbReference type="OrthoDB" id="6024794at2"/>
<dbReference type="RefSeq" id="WP_130291521.1">
    <property type="nucleotide sequence ID" value="NZ_SHKL01000001.1"/>
</dbReference>
<dbReference type="InterPro" id="IPR023393">
    <property type="entry name" value="START-like_dom_sf"/>
</dbReference>
<dbReference type="EMBL" id="SHKL01000001">
    <property type="protein sequence ID" value="RZT87353.1"/>
    <property type="molecule type" value="Genomic_DNA"/>
</dbReference>
<organism evidence="1 2">
    <name type="scientific">Pseudonocardia sediminis</name>
    <dbReference type="NCBI Taxonomy" id="1397368"/>
    <lineage>
        <taxon>Bacteria</taxon>
        <taxon>Bacillati</taxon>
        <taxon>Actinomycetota</taxon>
        <taxon>Actinomycetes</taxon>
        <taxon>Pseudonocardiales</taxon>
        <taxon>Pseudonocardiaceae</taxon>
        <taxon>Pseudonocardia</taxon>
    </lineage>
</organism>
<comment type="caution">
    <text evidence="1">The sequence shown here is derived from an EMBL/GenBank/DDBJ whole genome shotgun (WGS) entry which is preliminary data.</text>
</comment>
<protein>
    <submittedName>
        <fullName evidence="1">Polyketide cyclase/dehydrase/lipid transport protein</fullName>
    </submittedName>
</protein>
<dbReference type="Gene3D" id="3.30.530.20">
    <property type="match status" value="1"/>
</dbReference>
<evidence type="ECO:0000313" key="1">
    <source>
        <dbReference type="EMBL" id="RZT87353.1"/>
    </source>
</evidence>
<gene>
    <name evidence="1" type="ORF">EV383_4273</name>
</gene>
<evidence type="ECO:0000313" key="2">
    <source>
        <dbReference type="Proteomes" id="UP000291591"/>
    </source>
</evidence>
<dbReference type="Proteomes" id="UP000291591">
    <property type="component" value="Unassembled WGS sequence"/>
</dbReference>
<dbReference type="PANTHER" id="PTHR39332">
    <property type="entry name" value="BLL4707 PROTEIN"/>
    <property type="match status" value="1"/>
</dbReference>
<sequence length="145" mass="15767">MPRPYSSAVIPAPLEQVWPSIRDFGGLDRWHPAIEGSELIRGATGFEIGAQRRLTLGDGGVVVEQLLALDDRFHSLTYEILESPFPVRRYISTVRLSPITATGQTFGEWWVDFDAEAADEGSLVDLFANGVFGAGLAALGEKFGS</sequence>
<dbReference type="PANTHER" id="PTHR39332:SF7">
    <property type="entry name" value="SRPBCC FAMILY PROTEIN"/>
    <property type="match status" value="1"/>
</dbReference>
<accession>A0A4Q7V3S8</accession>
<proteinExistence type="predicted"/>
<dbReference type="SUPFAM" id="SSF55961">
    <property type="entry name" value="Bet v1-like"/>
    <property type="match status" value="1"/>
</dbReference>
<dbReference type="AlphaFoldDB" id="A0A4Q7V3S8"/>
<keyword evidence="2" id="KW-1185">Reference proteome</keyword>
<name>A0A4Q7V3S8_PSEST</name>